<dbReference type="GO" id="GO:0003700">
    <property type="term" value="F:DNA-binding transcription factor activity"/>
    <property type="evidence" value="ECO:0007669"/>
    <property type="project" value="TreeGrafter"/>
</dbReference>
<dbReference type="InterPro" id="IPR010982">
    <property type="entry name" value="Lambda_DNA-bd_dom_sf"/>
</dbReference>
<evidence type="ECO:0000313" key="4">
    <source>
        <dbReference type="Proteomes" id="UP000292085"/>
    </source>
</evidence>
<dbReference type="GO" id="GO:0003677">
    <property type="term" value="F:DNA binding"/>
    <property type="evidence" value="ECO:0007669"/>
    <property type="project" value="UniProtKB-KW"/>
</dbReference>
<evidence type="ECO:0000313" key="3">
    <source>
        <dbReference type="EMBL" id="RZF60862.1"/>
    </source>
</evidence>
<dbReference type="Proteomes" id="UP000292085">
    <property type="component" value="Unassembled WGS sequence"/>
</dbReference>
<dbReference type="GO" id="GO:0005829">
    <property type="term" value="C:cytosol"/>
    <property type="evidence" value="ECO:0007669"/>
    <property type="project" value="TreeGrafter"/>
</dbReference>
<dbReference type="EMBL" id="SGIS01000047">
    <property type="protein sequence ID" value="RZF60862.1"/>
    <property type="molecule type" value="Genomic_DNA"/>
</dbReference>
<dbReference type="CDD" id="cd00093">
    <property type="entry name" value="HTH_XRE"/>
    <property type="match status" value="1"/>
</dbReference>
<dbReference type="PANTHER" id="PTHR46797">
    <property type="entry name" value="HTH-TYPE TRANSCRIPTIONAL REGULATOR"/>
    <property type="match status" value="1"/>
</dbReference>
<feature type="domain" description="HTH cro/C1-type" evidence="2">
    <location>
        <begin position="11"/>
        <end position="65"/>
    </location>
</feature>
<keyword evidence="1" id="KW-0238">DNA-binding</keyword>
<dbReference type="PROSITE" id="PS50943">
    <property type="entry name" value="HTH_CROC1"/>
    <property type="match status" value="1"/>
</dbReference>
<proteinExistence type="predicted"/>
<reference evidence="3 4" key="1">
    <citation type="submission" date="2019-02" db="EMBL/GenBank/DDBJ databases">
        <authorList>
            <person name="Li Y."/>
        </authorList>
    </citation>
    <scope>NUCLEOTIDE SEQUENCE [LARGE SCALE GENOMIC DNA]</scope>
    <source>
        <strain evidence="3 4">3-7</strain>
    </source>
</reference>
<evidence type="ECO:0000259" key="2">
    <source>
        <dbReference type="PROSITE" id="PS50943"/>
    </source>
</evidence>
<comment type="caution">
    <text evidence="3">The sequence shown here is derived from an EMBL/GenBank/DDBJ whole genome shotgun (WGS) entry which is preliminary data.</text>
</comment>
<dbReference type="InterPro" id="IPR001387">
    <property type="entry name" value="Cro/C1-type_HTH"/>
</dbReference>
<gene>
    <name evidence="3" type="ORF">EWE75_20855</name>
</gene>
<dbReference type="SMART" id="SM00530">
    <property type="entry name" value="HTH_XRE"/>
    <property type="match status" value="1"/>
</dbReference>
<keyword evidence="4" id="KW-1185">Reference proteome</keyword>
<accession>A0A4Q6XTF6</accession>
<evidence type="ECO:0000256" key="1">
    <source>
        <dbReference type="ARBA" id="ARBA00023125"/>
    </source>
</evidence>
<dbReference type="AlphaFoldDB" id="A0A4Q6XTF6"/>
<protein>
    <submittedName>
        <fullName evidence="3">XRE family transcriptional regulator</fullName>
    </submittedName>
</protein>
<name>A0A4Q6XTF6_9SPHN</name>
<organism evidence="3 4">
    <name type="scientific">Sphingomonas populi</name>
    <dbReference type="NCBI Taxonomy" id="2484750"/>
    <lineage>
        <taxon>Bacteria</taxon>
        <taxon>Pseudomonadati</taxon>
        <taxon>Pseudomonadota</taxon>
        <taxon>Alphaproteobacteria</taxon>
        <taxon>Sphingomonadales</taxon>
        <taxon>Sphingomonadaceae</taxon>
        <taxon>Sphingomonas</taxon>
    </lineage>
</organism>
<dbReference type="PANTHER" id="PTHR46797:SF1">
    <property type="entry name" value="METHYLPHOSPHONATE SYNTHASE"/>
    <property type="match status" value="1"/>
</dbReference>
<dbReference type="Pfam" id="PF01381">
    <property type="entry name" value="HTH_3"/>
    <property type="match status" value="1"/>
</dbReference>
<dbReference type="OrthoDB" id="9815697at2"/>
<dbReference type="Gene3D" id="1.10.260.40">
    <property type="entry name" value="lambda repressor-like DNA-binding domains"/>
    <property type="match status" value="1"/>
</dbReference>
<dbReference type="InterPro" id="IPR050807">
    <property type="entry name" value="TransReg_Diox_bact_type"/>
</dbReference>
<sequence>MDIRRLVGLNVARLRKERELKQEPLAEVAGFTQSYLSQIENGRVNLTLLRLNDLAECFQVSPIEFFKDPN</sequence>
<dbReference type="SUPFAM" id="SSF47413">
    <property type="entry name" value="lambda repressor-like DNA-binding domains"/>
    <property type="match status" value="1"/>
</dbReference>